<reference evidence="1" key="1">
    <citation type="submission" date="2020-08" db="EMBL/GenBank/DDBJ databases">
        <title>Winogradskyella ouciana sp. nov., isolated from the hadal seawater of the Mariana Trench.</title>
        <authorList>
            <person name="He X."/>
        </authorList>
    </citation>
    <scope>NUCLEOTIDE SEQUENCE [LARGE SCALE GENOMIC DNA]</scope>
    <source>
        <strain evidence="1">KCTC 52348</strain>
    </source>
</reference>
<comment type="caution">
    <text evidence="1">The sequence shown here is derived from an EMBL/GenBank/DDBJ whole genome shotgun (WGS) entry which is preliminary data.</text>
</comment>
<dbReference type="Proteomes" id="UP000533900">
    <property type="component" value="Unassembled WGS sequence"/>
</dbReference>
<proteinExistence type="predicted"/>
<evidence type="ECO:0000313" key="2">
    <source>
        <dbReference type="Proteomes" id="UP000533900"/>
    </source>
</evidence>
<protein>
    <submittedName>
        <fullName evidence="1">Uncharacterized protein</fullName>
    </submittedName>
</protein>
<keyword evidence="2" id="KW-1185">Reference proteome</keyword>
<dbReference type="RefSeq" id="WP_185788942.1">
    <property type="nucleotide sequence ID" value="NZ_JACLCP010000002.1"/>
</dbReference>
<evidence type="ECO:0000313" key="1">
    <source>
        <dbReference type="EMBL" id="MBC2845232.1"/>
    </source>
</evidence>
<dbReference type="AlphaFoldDB" id="A0A842IPT8"/>
<sequence>MQDYTDFAEKNGVKLLKDGKCQFCGANTKNGVRECLEIFNLGFQEIDFSDTKNYIYRFLIVDAHTLQHPEIHGRWNNHFHLSRLHLIFKYNIKWTYKLSPQLSDYLNKYKLHNQGEYLNPPKILERGNIRTTDIIEKSTNETSCKDLIKKWALEVYNKWNNSHEVADYIAKEFLIENKNALQHRV</sequence>
<accession>A0A842IPT8</accession>
<dbReference type="InterPro" id="IPR045990">
    <property type="entry name" value="DUF5946"/>
</dbReference>
<dbReference type="Pfam" id="PF19371">
    <property type="entry name" value="DUF5946"/>
    <property type="match status" value="1"/>
</dbReference>
<gene>
    <name evidence="1" type="ORF">H7F21_09015</name>
</gene>
<dbReference type="EMBL" id="JACLCP010000002">
    <property type="protein sequence ID" value="MBC2845232.1"/>
    <property type="molecule type" value="Genomic_DNA"/>
</dbReference>
<organism evidence="1 2">
    <name type="scientific">Winogradskyella flava</name>
    <dbReference type="NCBI Taxonomy" id="1884876"/>
    <lineage>
        <taxon>Bacteria</taxon>
        <taxon>Pseudomonadati</taxon>
        <taxon>Bacteroidota</taxon>
        <taxon>Flavobacteriia</taxon>
        <taxon>Flavobacteriales</taxon>
        <taxon>Flavobacteriaceae</taxon>
        <taxon>Winogradskyella</taxon>
    </lineage>
</organism>
<name>A0A842IPT8_9FLAO</name>